<evidence type="ECO:0000313" key="1">
    <source>
        <dbReference type="EMBL" id="PXX80552.1"/>
    </source>
</evidence>
<dbReference type="Proteomes" id="UP000247612">
    <property type="component" value="Unassembled WGS sequence"/>
</dbReference>
<sequence>MRAGYAREIINPFYPCKMEGYNEARFCFNQSEEQKAASGEGLRTAYGQRDDLLMDVLCIEAKTMLVFIQLDICIVEREFADFCREALSCEFHLRREQISIACSHTHNSPVVSHGMAYDLKPDLEYWELIRNKMILALRQAISKLEDVSVCLDQHTVTGYYNNRNRPNDEYYRYCDEIRISAGNKPIVKILNLACHPTILGAQNMLISADFFGVMRRCLQGNDGYPVMIFNGEAGDSSPRLLKKGVDWQECIRYGEGIADQLMKPCAQRMVEVDEVDVKEIVYHIDYEPQKNAYLLNQKQKLEAELETLSPESDRYHRIDTCYLYDVKDKLKKDHIHYETLSYIYDFKAFRIVCVPCEIDTVLGARLRYADEKPTYLCAYSNGFHYYAVNKDEYGIVFESYNTYFPYGAADEMVDMILREYK</sequence>
<reference evidence="1 2" key="1">
    <citation type="submission" date="2018-05" db="EMBL/GenBank/DDBJ databases">
        <title>Genomic Encyclopedia of Type Strains, Phase IV (KMG-IV): sequencing the most valuable type-strain genomes for metagenomic binning, comparative biology and taxonomic classification.</title>
        <authorList>
            <person name="Goeker M."/>
        </authorList>
    </citation>
    <scope>NUCLEOTIDE SEQUENCE [LARGE SCALE GENOMIC DNA]</scope>
    <source>
        <strain evidence="1 2">JC118</strain>
    </source>
</reference>
<dbReference type="STRING" id="1034346.GCA_000313565_02031"/>
<gene>
    <name evidence="1" type="ORF">DES51_103147</name>
</gene>
<name>A0A318KVF4_9FIRM</name>
<dbReference type="AlphaFoldDB" id="A0A318KVF4"/>
<protein>
    <recommendedName>
        <fullName evidence="3">Neutral/alkaline ceramidase-like enzyme</fullName>
    </recommendedName>
</protein>
<dbReference type="OrthoDB" id="337762at2"/>
<dbReference type="RefSeq" id="WP_022938336.1">
    <property type="nucleotide sequence ID" value="NZ_CABKRQ010000005.1"/>
</dbReference>
<dbReference type="EMBL" id="QJKH01000003">
    <property type="protein sequence ID" value="PXX80552.1"/>
    <property type="molecule type" value="Genomic_DNA"/>
</dbReference>
<organism evidence="1 2">
    <name type="scientific">Dielma fastidiosa</name>
    <dbReference type="NCBI Taxonomy" id="1034346"/>
    <lineage>
        <taxon>Bacteria</taxon>
        <taxon>Bacillati</taxon>
        <taxon>Bacillota</taxon>
        <taxon>Erysipelotrichia</taxon>
        <taxon>Erysipelotrichales</taxon>
        <taxon>Erysipelotrichaceae</taxon>
        <taxon>Dielma</taxon>
    </lineage>
</organism>
<evidence type="ECO:0000313" key="2">
    <source>
        <dbReference type="Proteomes" id="UP000247612"/>
    </source>
</evidence>
<proteinExistence type="predicted"/>
<accession>A0A318KVF4</accession>
<evidence type="ECO:0008006" key="3">
    <source>
        <dbReference type="Google" id="ProtNLM"/>
    </source>
</evidence>
<keyword evidence="2" id="KW-1185">Reference proteome</keyword>
<comment type="caution">
    <text evidence="1">The sequence shown here is derived from an EMBL/GenBank/DDBJ whole genome shotgun (WGS) entry which is preliminary data.</text>
</comment>